<evidence type="ECO:0000313" key="4">
    <source>
        <dbReference type="Proteomes" id="UP000321039"/>
    </source>
</evidence>
<dbReference type="Pfam" id="PF13487">
    <property type="entry name" value="HD_5"/>
    <property type="match status" value="1"/>
</dbReference>
<dbReference type="CDD" id="cd00077">
    <property type="entry name" value="HDc"/>
    <property type="match status" value="1"/>
</dbReference>
<comment type="caution">
    <text evidence="3">The sequence shown here is derived from an EMBL/GenBank/DDBJ whole genome shotgun (WGS) entry which is preliminary data.</text>
</comment>
<keyword evidence="1" id="KW-1133">Transmembrane helix</keyword>
<reference evidence="3 4" key="1">
    <citation type="submission" date="2019-08" db="EMBL/GenBank/DDBJ databases">
        <title>Parahaliea maris sp. nov., isolated from the surface seawater.</title>
        <authorList>
            <person name="Liu Y."/>
        </authorList>
    </citation>
    <scope>NUCLEOTIDE SEQUENCE [LARGE SCALE GENOMIC DNA]</scope>
    <source>
        <strain evidence="3 4">HSLHS9</strain>
    </source>
</reference>
<evidence type="ECO:0000259" key="2">
    <source>
        <dbReference type="PROSITE" id="PS51832"/>
    </source>
</evidence>
<evidence type="ECO:0000256" key="1">
    <source>
        <dbReference type="SAM" id="Phobius"/>
    </source>
</evidence>
<dbReference type="SUPFAM" id="SSF109604">
    <property type="entry name" value="HD-domain/PDEase-like"/>
    <property type="match status" value="2"/>
</dbReference>
<dbReference type="SMART" id="SM00471">
    <property type="entry name" value="HDc"/>
    <property type="match status" value="1"/>
</dbReference>
<sequence>MFVDDNKKARAGLSVPLGLVLTLLAVGAVLVTAAAITGINYYLDARHGERAAADEFVSISMRSADAVNQLERKGESLALALSEYEFSERLFTKGEGHGLLSAMARLLHRDDAIFSLFAGFPGGDYLELSNLDASSGLRGAWGARPEERWVLMRIHDRDGVRSEVRQFLGPDLAVLREEVRDSDYFANQRPWFQGAERGRLHVTDPYQLDIVQRRGMSYSVAAGEGVVVGAVVLLSSLDAALGASRYPQTQMSLLFNQAGQLIASSRPPEGAAEVTRVRDEISAAQPHRFLVELAAEPAGIRRLREVSLAEHSYFAYVEPLQGLDADAGTRFAGFLVSVEEVMARYRRQALISVLISVGMVVLVLPLVFLATRAVSEPIRRLAAESDKVRQRDYENVHRVPSAIREVSWLSKSLVEMSDAICSYEEQQRALREGIIKLIAGAVDRKSPYTGGHCERVPVLAESLASAASAADSGPLADFSLSGDAAWREFRIAAWLHDCGKITTPEHIVDKGAKLEANYNRIHEIRMRFEVLLRDAEIAFLRKAPLGGQGEVMDEAGLKRRCDEIADDFAFLARCNIGGEFMDDAHIERLRRIGALTWERRLDDRLGLSPVEAARLAAIPSPTPGTETVLADKPEHCIPWDHIGPRLDTGRFTMQPPPLKQNLGELYNLSIGRGTLTDEDRYRINEHISATIDMLEALPWPEELSRVAEYAGGHHEKMDGTGYPRSLRGDQLSIPARILAIADIFEALTAGDRPYKPAKKLSVSMSILRSLALEQHIDKDLFRLFVEQGLYRDYARDFLRPDQIDDVDAEALLAGV</sequence>
<dbReference type="AlphaFoldDB" id="A0A5C8ZSR1"/>
<dbReference type="GO" id="GO:0008081">
    <property type="term" value="F:phosphoric diester hydrolase activity"/>
    <property type="evidence" value="ECO:0007669"/>
    <property type="project" value="UniProtKB-ARBA"/>
</dbReference>
<dbReference type="Gene3D" id="1.10.3210.10">
    <property type="entry name" value="Hypothetical protein af1432"/>
    <property type="match status" value="2"/>
</dbReference>
<dbReference type="EMBL" id="VRZA01000007">
    <property type="protein sequence ID" value="TXS90814.1"/>
    <property type="molecule type" value="Genomic_DNA"/>
</dbReference>
<feature type="transmembrane region" description="Helical" evidence="1">
    <location>
        <begin position="20"/>
        <end position="43"/>
    </location>
</feature>
<dbReference type="InterPro" id="IPR003607">
    <property type="entry name" value="HD/PDEase_dom"/>
</dbReference>
<name>A0A5C8ZSR1_9GAMM</name>
<keyword evidence="1" id="KW-0812">Transmembrane</keyword>
<gene>
    <name evidence="3" type="ORF">FV139_17750</name>
</gene>
<protein>
    <submittedName>
        <fullName evidence="3">HAMP domain-containing protein</fullName>
    </submittedName>
</protein>
<dbReference type="PROSITE" id="PS51832">
    <property type="entry name" value="HD_GYP"/>
    <property type="match status" value="1"/>
</dbReference>
<dbReference type="PANTHER" id="PTHR43155:SF2">
    <property type="entry name" value="CYCLIC DI-GMP PHOSPHODIESTERASE PA4108"/>
    <property type="match status" value="1"/>
</dbReference>
<proteinExistence type="predicted"/>
<dbReference type="Proteomes" id="UP000321039">
    <property type="component" value="Unassembled WGS sequence"/>
</dbReference>
<feature type="domain" description="HD-GYP" evidence="2">
    <location>
        <begin position="586"/>
        <end position="800"/>
    </location>
</feature>
<keyword evidence="4" id="KW-1185">Reference proteome</keyword>
<evidence type="ECO:0000313" key="3">
    <source>
        <dbReference type="EMBL" id="TXS90814.1"/>
    </source>
</evidence>
<dbReference type="InterPro" id="IPR037522">
    <property type="entry name" value="HD_GYP_dom"/>
</dbReference>
<organism evidence="3 4">
    <name type="scientific">Parahaliea maris</name>
    <dbReference type="NCBI Taxonomy" id="2716870"/>
    <lineage>
        <taxon>Bacteria</taxon>
        <taxon>Pseudomonadati</taxon>
        <taxon>Pseudomonadota</taxon>
        <taxon>Gammaproteobacteria</taxon>
        <taxon>Cellvibrionales</taxon>
        <taxon>Halieaceae</taxon>
        <taxon>Parahaliea</taxon>
    </lineage>
</organism>
<accession>A0A5C8ZSR1</accession>
<keyword evidence="1" id="KW-0472">Membrane</keyword>
<feature type="transmembrane region" description="Helical" evidence="1">
    <location>
        <begin position="349"/>
        <end position="370"/>
    </location>
</feature>
<dbReference type="Gene3D" id="6.10.340.10">
    <property type="match status" value="1"/>
</dbReference>
<dbReference type="Gene3D" id="3.30.450.20">
    <property type="entry name" value="PAS domain"/>
    <property type="match status" value="2"/>
</dbReference>
<dbReference type="PANTHER" id="PTHR43155">
    <property type="entry name" value="CYCLIC DI-GMP PHOSPHODIESTERASE PA4108-RELATED"/>
    <property type="match status" value="1"/>
</dbReference>